<gene>
    <name evidence="8" type="ORF">MSAN_00043400</name>
</gene>
<dbReference type="SMART" id="SM00451">
    <property type="entry name" value="ZnF_U1"/>
    <property type="match status" value="1"/>
</dbReference>
<dbReference type="GO" id="GO:0005681">
    <property type="term" value="C:spliceosomal complex"/>
    <property type="evidence" value="ECO:0007669"/>
    <property type="project" value="InterPro"/>
</dbReference>
<dbReference type="InterPro" id="IPR036236">
    <property type="entry name" value="Znf_C2H2_sf"/>
</dbReference>
<feature type="compositionally biased region" description="Polar residues" evidence="6">
    <location>
        <begin position="26"/>
        <end position="42"/>
    </location>
</feature>
<dbReference type="OrthoDB" id="30343at2759"/>
<feature type="coiled-coil region" evidence="5">
    <location>
        <begin position="170"/>
        <end position="225"/>
    </location>
</feature>
<evidence type="ECO:0000256" key="6">
    <source>
        <dbReference type="SAM" id="MobiDB-lite"/>
    </source>
</evidence>
<dbReference type="InterPro" id="IPR003604">
    <property type="entry name" value="Matrin/U1-like-C_Znf_C2H2"/>
</dbReference>
<proteinExistence type="predicted"/>
<keyword evidence="3" id="KW-0862">Zinc</keyword>
<dbReference type="Pfam" id="PF12874">
    <property type="entry name" value="zf-met"/>
    <property type="match status" value="1"/>
</dbReference>
<dbReference type="PROSITE" id="PS00028">
    <property type="entry name" value="ZINC_FINGER_C2H2_1"/>
    <property type="match status" value="1"/>
</dbReference>
<dbReference type="PANTHER" id="PTHR45986">
    <property type="entry name" value="ZINC FINGER MATRIN-TYPE PROTEIN 2"/>
    <property type="match status" value="1"/>
</dbReference>
<dbReference type="GO" id="GO:0000398">
    <property type="term" value="P:mRNA splicing, via spliceosome"/>
    <property type="evidence" value="ECO:0007669"/>
    <property type="project" value="InterPro"/>
</dbReference>
<dbReference type="AlphaFoldDB" id="A0A8H6ZIQ4"/>
<feature type="compositionally biased region" description="Basic and acidic residues" evidence="6">
    <location>
        <begin position="88"/>
        <end position="98"/>
    </location>
</feature>
<evidence type="ECO:0000256" key="4">
    <source>
        <dbReference type="ARBA" id="ARBA00023242"/>
    </source>
</evidence>
<evidence type="ECO:0000256" key="5">
    <source>
        <dbReference type="SAM" id="Coils"/>
    </source>
</evidence>
<dbReference type="EMBL" id="JACAZH010000001">
    <property type="protein sequence ID" value="KAF7376280.1"/>
    <property type="molecule type" value="Genomic_DNA"/>
</dbReference>
<evidence type="ECO:0000313" key="9">
    <source>
        <dbReference type="Proteomes" id="UP000623467"/>
    </source>
</evidence>
<accession>A0A8H6ZIQ4</accession>
<feature type="compositionally biased region" description="Basic and acidic residues" evidence="6">
    <location>
        <begin position="44"/>
        <end position="78"/>
    </location>
</feature>
<evidence type="ECO:0000256" key="3">
    <source>
        <dbReference type="ARBA" id="ARBA00022833"/>
    </source>
</evidence>
<dbReference type="InterPro" id="IPR040107">
    <property type="entry name" value="Snu23"/>
</dbReference>
<organism evidence="8 9">
    <name type="scientific">Mycena sanguinolenta</name>
    <dbReference type="NCBI Taxonomy" id="230812"/>
    <lineage>
        <taxon>Eukaryota</taxon>
        <taxon>Fungi</taxon>
        <taxon>Dikarya</taxon>
        <taxon>Basidiomycota</taxon>
        <taxon>Agaricomycotina</taxon>
        <taxon>Agaricomycetes</taxon>
        <taxon>Agaricomycetidae</taxon>
        <taxon>Agaricales</taxon>
        <taxon>Marasmiineae</taxon>
        <taxon>Mycenaceae</taxon>
        <taxon>Mycena</taxon>
    </lineage>
</organism>
<name>A0A8H6ZIQ4_9AGAR</name>
<feature type="domain" description="C2H2-type" evidence="7">
    <location>
        <begin position="133"/>
        <end position="155"/>
    </location>
</feature>
<evidence type="ECO:0000259" key="7">
    <source>
        <dbReference type="PROSITE" id="PS00028"/>
    </source>
</evidence>
<dbReference type="InterPro" id="IPR013087">
    <property type="entry name" value="Znf_C2H2_type"/>
</dbReference>
<feature type="region of interest" description="Disordered" evidence="6">
    <location>
        <begin position="26"/>
        <end position="98"/>
    </location>
</feature>
<protein>
    <submittedName>
        <fullName evidence="8">Zinc finger matrin-type protein 2</fullName>
    </submittedName>
</protein>
<evidence type="ECO:0000256" key="2">
    <source>
        <dbReference type="ARBA" id="ARBA00022771"/>
    </source>
</evidence>
<dbReference type="PANTHER" id="PTHR45986:SF1">
    <property type="entry name" value="ZINC FINGER MATRIN-TYPE PROTEIN 2"/>
    <property type="match status" value="1"/>
</dbReference>
<reference evidence="8" key="1">
    <citation type="submission" date="2020-05" db="EMBL/GenBank/DDBJ databases">
        <title>Mycena genomes resolve the evolution of fungal bioluminescence.</title>
        <authorList>
            <person name="Tsai I.J."/>
        </authorList>
    </citation>
    <scope>NUCLEOTIDE SEQUENCE</scope>
    <source>
        <strain evidence="8">160909Yilan</strain>
    </source>
</reference>
<sequence length="253" mass="28754">MRCGSIKGHLPISDIRCQLAKYELDSASSTAMADKASTSNAGDTDFRKKWDKEEYAERAKKRDLEERERMQENEERMKQGKRPRKGPRKEDLPKPTELMKAREAPLELDKNLNKTMVVQNPGGRGPGQPGFHCETCNRTFKDSIGYLDHINSRAHLRALGQTTKLERSTLEQVRARIALLREKTKDATKAKAYDFDKRLAEVKAKEQASREEKKAARKAEKERLRLELINDAGGPDDEMARMMGFGGFGSTKK</sequence>
<dbReference type="GO" id="GO:0003676">
    <property type="term" value="F:nucleic acid binding"/>
    <property type="evidence" value="ECO:0007669"/>
    <property type="project" value="InterPro"/>
</dbReference>
<keyword evidence="2" id="KW-0863">Zinc-finger</keyword>
<keyword evidence="1" id="KW-0479">Metal-binding</keyword>
<keyword evidence="9" id="KW-1185">Reference proteome</keyword>
<keyword evidence="5" id="KW-0175">Coiled coil</keyword>
<dbReference type="Proteomes" id="UP000623467">
    <property type="component" value="Unassembled WGS sequence"/>
</dbReference>
<dbReference type="Gene3D" id="3.30.160.60">
    <property type="entry name" value="Classic Zinc Finger"/>
    <property type="match status" value="1"/>
</dbReference>
<evidence type="ECO:0000256" key="1">
    <source>
        <dbReference type="ARBA" id="ARBA00022723"/>
    </source>
</evidence>
<evidence type="ECO:0000313" key="8">
    <source>
        <dbReference type="EMBL" id="KAF7376280.1"/>
    </source>
</evidence>
<keyword evidence="4" id="KW-0539">Nucleus</keyword>
<dbReference type="GO" id="GO:0008270">
    <property type="term" value="F:zinc ion binding"/>
    <property type="evidence" value="ECO:0007669"/>
    <property type="project" value="UniProtKB-KW"/>
</dbReference>
<dbReference type="SUPFAM" id="SSF57667">
    <property type="entry name" value="beta-beta-alpha zinc fingers"/>
    <property type="match status" value="1"/>
</dbReference>
<dbReference type="GO" id="GO:0046540">
    <property type="term" value="C:U4/U6 x U5 tri-snRNP complex"/>
    <property type="evidence" value="ECO:0007669"/>
    <property type="project" value="TreeGrafter"/>
</dbReference>
<comment type="caution">
    <text evidence="8">The sequence shown here is derived from an EMBL/GenBank/DDBJ whole genome shotgun (WGS) entry which is preliminary data.</text>
</comment>